<proteinExistence type="predicted"/>
<dbReference type="GO" id="GO:0005886">
    <property type="term" value="C:plasma membrane"/>
    <property type="evidence" value="ECO:0007669"/>
    <property type="project" value="TreeGrafter"/>
</dbReference>
<evidence type="ECO:0000313" key="4">
    <source>
        <dbReference type="Proteomes" id="UP000509367"/>
    </source>
</evidence>
<dbReference type="KEGG" id="orm:HTY61_17585"/>
<evidence type="ECO:0000313" key="3">
    <source>
        <dbReference type="EMBL" id="QKV20129.1"/>
    </source>
</evidence>
<sequence>MKRILRHLCVGLAAAVAIYLGGFFVFLADVDQYGAAPAGTRADGIVVLTGGHARVDEAVRLLDAELGDRLLISGVHPAASRAVLMKTFAVDEAQFACCVDIDRKALDTVGNAEETARWAADHGFRSLIVVTNDYHMPRSLFELRRTMKDISLIPHAVIATRGDTVSADMQARRLRVLFGEYVKYSAARLRALVLPPRSDAGVESAALSGN</sequence>
<dbReference type="RefSeq" id="WP_175278020.1">
    <property type="nucleotide sequence ID" value="NZ_CP054836.1"/>
</dbReference>
<dbReference type="CDD" id="cd06259">
    <property type="entry name" value="YdcF-like"/>
    <property type="match status" value="1"/>
</dbReference>
<dbReference type="GO" id="GO:0000270">
    <property type="term" value="P:peptidoglycan metabolic process"/>
    <property type="evidence" value="ECO:0007669"/>
    <property type="project" value="TreeGrafter"/>
</dbReference>
<dbReference type="PANTHER" id="PTHR30336:SF4">
    <property type="entry name" value="ENVELOPE BIOGENESIS FACTOR ELYC"/>
    <property type="match status" value="1"/>
</dbReference>
<feature type="domain" description="DUF218" evidence="2">
    <location>
        <begin position="43"/>
        <end position="182"/>
    </location>
</feature>
<dbReference type="Pfam" id="PF02698">
    <property type="entry name" value="DUF218"/>
    <property type="match status" value="1"/>
</dbReference>
<dbReference type="EMBL" id="CP054836">
    <property type="protein sequence ID" value="QKV20129.1"/>
    <property type="molecule type" value="Genomic_DNA"/>
</dbReference>
<feature type="transmembrane region" description="Helical" evidence="1">
    <location>
        <begin position="7"/>
        <end position="28"/>
    </location>
</feature>
<keyword evidence="4" id="KW-1185">Reference proteome</keyword>
<accession>A0A6N1VLN4</accession>
<keyword evidence="1" id="KW-0812">Transmembrane</keyword>
<reference evidence="3 4" key="1">
    <citation type="submission" date="2020-06" db="EMBL/GenBank/DDBJ databases">
        <title>Oricola thermophila sp. nov. isolated from a tidal sediments.</title>
        <authorList>
            <person name="Kwon K.K."/>
            <person name="Yang S.-H."/>
            <person name="Park M.-J."/>
        </authorList>
    </citation>
    <scope>NUCLEOTIDE SEQUENCE [LARGE SCALE GENOMIC DNA]</scope>
    <source>
        <strain evidence="3 4">MEBiC13590</strain>
    </source>
</reference>
<dbReference type="InterPro" id="IPR003848">
    <property type="entry name" value="DUF218"/>
</dbReference>
<protein>
    <submittedName>
        <fullName evidence="3">YdcF family protein</fullName>
    </submittedName>
</protein>
<keyword evidence="1" id="KW-0472">Membrane</keyword>
<dbReference type="GO" id="GO:0043164">
    <property type="term" value="P:Gram-negative-bacterium-type cell wall biogenesis"/>
    <property type="evidence" value="ECO:0007669"/>
    <property type="project" value="TreeGrafter"/>
</dbReference>
<name>A0A6N1VLN4_9HYPH</name>
<organism evidence="3 4">
    <name type="scientific">Oricola thermophila</name>
    <dbReference type="NCBI Taxonomy" id="2742145"/>
    <lineage>
        <taxon>Bacteria</taxon>
        <taxon>Pseudomonadati</taxon>
        <taxon>Pseudomonadota</taxon>
        <taxon>Alphaproteobacteria</taxon>
        <taxon>Hyphomicrobiales</taxon>
        <taxon>Ahrensiaceae</taxon>
        <taxon>Oricola</taxon>
    </lineage>
</organism>
<dbReference type="AlphaFoldDB" id="A0A6N1VLN4"/>
<dbReference type="Proteomes" id="UP000509367">
    <property type="component" value="Chromosome"/>
</dbReference>
<keyword evidence="1" id="KW-1133">Transmembrane helix</keyword>
<gene>
    <name evidence="3" type="ORF">HTY61_17585</name>
</gene>
<evidence type="ECO:0000256" key="1">
    <source>
        <dbReference type="SAM" id="Phobius"/>
    </source>
</evidence>
<dbReference type="PANTHER" id="PTHR30336">
    <property type="entry name" value="INNER MEMBRANE PROTEIN, PROBABLE PERMEASE"/>
    <property type="match status" value="1"/>
</dbReference>
<dbReference type="InterPro" id="IPR051599">
    <property type="entry name" value="Cell_Envelope_Assoc"/>
</dbReference>
<evidence type="ECO:0000259" key="2">
    <source>
        <dbReference type="Pfam" id="PF02698"/>
    </source>
</evidence>